<dbReference type="GeneTree" id="ENSGT00940000155976"/>
<evidence type="ECO:0008006" key="4">
    <source>
        <dbReference type="Google" id="ProtNLM"/>
    </source>
</evidence>
<evidence type="ECO:0000313" key="3">
    <source>
        <dbReference type="Proteomes" id="UP000001646"/>
    </source>
</evidence>
<reference evidence="2" key="2">
    <citation type="submission" date="2025-08" db="UniProtKB">
        <authorList>
            <consortium name="Ensembl"/>
        </authorList>
    </citation>
    <scope>IDENTIFICATION</scope>
</reference>
<feature type="compositionally biased region" description="Basic and acidic residues" evidence="1">
    <location>
        <begin position="192"/>
        <end position="203"/>
    </location>
</feature>
<protein>
    <recommendedName>
        <fullName evidence="4">Fibrinogen C-terminal domain-containing protein</fullName>
    </recommendedName>
</protein>
<dbReference type="eggNOG" id="KOG2579">
    <property type="taxonomic scope" value="Eukaryota"/>
</dbReference>
<evidence type="ECO:0000313" key="2">
    <source>
        <dbReference type="Ensembl" id="ENSACAP00000001410.3"/>
    </source>
</evidence>
<accession>H9G569</accession>
<reference evidence="2" key="3">
    <citation type="submission" date="2025-09" db="UniProtKB">
        <authorList>
            <consortium name="Ensembl"/>
        </authorList>
    </citation>
    <scope>IDENTIFICATION</scope>
</reference>
<reference evidence="2" key="1">
    <citation type="submission" date="2009-12" db="EMBL/GenBank/DDBJ databases">
        <title>The Genome Sequence of Anolis carolinensis (Green Anole Lizard).</title>
        <authorList>
            <consortium name="The Genome Sequencing Platform"/>
            <person name="Di Palma F."/>
            <person name="Alfoldi J."/>
            <person name="Heiman D."/>
            <person name="Young S."/>
            <person name="Grabherr M."/>
            <person name="Johnson J."/>
            <person name="Lander E.S."/>
            <person name="Lindblad-Toh K."/>
        </authorList>
    </citation>
    <scope>NUCLEOTIDE SEQUENCE [LARGE SCALE GENOMIC DNA]</scope>
    <source>
        <strain evidence="2">JBL SC #1</strain>
    </source>
</reference>
<dbReference type="InParanoid" id="H9G569"/>
<dbReference type="STRING" id="28377.ENSACAP00000001410"/>
<dbReference type="HOGENOM" id="CLU_038628_5_0_1"/>
<dbReference type="Ensembl" id="ENSACAT00000001444.3">
    <property type="protein sequence ID" value="ENSACAP00000001410.3"/>
    <property type="gene ID" value="ENSACAG00000001505.3"/>
</dbReference>
<sequence length="247" mass="26119">MSCGYILCTVLLSVAVLLAVTVTGAILLMNHYHAPVTDSPPIISTNPDESGALVTIERASDGSRVNVFLEPRCPEREAHGGSGTGVSRLEGLQSSLLRAVTDHSLETKAAKGQERALLAGLSDEVSKVLAQAAQLRAECEGLKKGHGALGQELSALQNEQGRLIQLLSESQTNMARLVTSVSDILDTLQKERGLARPKAKADLQKPPSRSAKPKGCSNGTREPVSFPTGSPKGRKQGSLGWTEPQHS</sequence>
<keyword evidence="3" id="KW-1185">Reference proteome</keyword>
<dbReference type="AlphaFoldDB" id="H9G569"/>
<name>H9G569_ANOCA</name>
<dbReference type="Bgee" id="ENSACAG00000001505">
    <property type="expression patterns" value="Expressed in brain and 2 other cell types or tissues"/>
</dbReference>
<feature type="region of interest" description="Disordered" evidence="1">
    <location>
        <begin position="192"/>
        <end position="247"/>
    </location>
</feature>
<dbReference type="Proteomes" id="UP000001646">
    <property type="component" value="Unplaced"/>
</dbReference>
<evidence type="ECO:0000256" key="1">
    <source>
        <dbReference type="SAM" id="MobiDB-lite"/>
    </source>
</evidence>
<organism evidence="2 3">
    <name type="scientific">Anolis carolinensis</name>
    <name type="common">Green anole</name>
    <name type="synonym">American chameleon</name>
    <dbReference type="NCBI Taxonomy" id="28377"/>
    <lineage>
        <taxon>Eukaryota</taxon>
        <taxon>Metazoa</taxon>
        <taxon>Chordata</taxon>
        <taxon>Craniata</taxon>
        <taxon>Vertebrata</taxon>
        <taxon>Euteleostomi</taxon>
        <taxon>Lepidosauria</taxon>
        <taxon>Squamata</taxon>
        <taxon>Bifurcata</taxon>
        <taxon>Unidentata</taxon>
        <taxon>Episquamata</taxon>
        <taxon>Toxicofera</taxon>
        <taxon>Iguania</taxon>
        <taxon>Dactyloidae</taxon>
        <taxon>Anolis</taxon>
    </lineage>
</organism>
<proteinExistence type="predicted"/>